<organism evidence="2 3">
    <name type="scientific">Beauveria bassiana</name>
    <name type="common">White muscardine disease fungus</name>
    <name type="synonym">Tritirachium shiotae</name>
    <dbReference type="NCBI Taxonomy" id="176275"/>
    <lineage>
        <taxon>Eukaryota</taxon>
        <taxon>Fungi</taxon>
        <taxon>Dikarya</taxon>
        <taxon>Ascomycota</taxon>
        <taxon>Pezizomycotina</taxon>
        <taxon>Sordariomycetes</taxon>
        <taxon>Hypocreomycetidae</taxon>
        <taxon>Hypocreales</taxon>
        <taxon>Cordycipitaceae</taxon>
        <taxon>Beauveria</taxon>
    </lineage>
</organism>
<evidence type="ECO:0000313" key="2">
    <source>
        <dbReference type="EMBL" id="PMB71856.1"/>
    </source>
</evidence>
<name>A0A2N6NX57_BEABA</name>
<dbReference type="AlphaFoldDB" id="A0A2N6NX57"/>
<reference evidence="2 3" key="1">
    <citation type="journal article" date="2016" name="Appl. Microbiol. Biotechnol.">
        <title>Characterization of T-DNA insertion mutants with decreased virulence in the entomopathogenic fungus Beauveria bassiana JEF-007.</title>
        <authorList>
            <person name="Kim S."/>
            <person name="Lee S.J."/>
            <person name="Nai Y.S."/>
            <person name="Yu J.S."/>
            <person name="Lee M.R."/>
            <person name="Yang Y.T."/>
            <person name="Kim J.S."/>
        </authorList>
    </citation>
    <scope>NUCLEOTIDE SEQUENCE [LARGE SCALE GENOMIC DNA]</scope>
    <source>
        <strain evidence="2 3">JEF-007</strain>
    </source>
</reference>
<comment type="caution">
    <text evidence="2">The sequence shown here is derived from an EMBL/GenBank/DDBJ whole genome shotgun (WGS) entry which is preliminary data.</text>
</comment>
<dbReference type="EMBL" id="MRVG01000002">
    <property type="protein sequence ID" value="PMB71856.1"/>
    <property type="molecule type" value="Genomic_DNA"/>
</dbReference>
<proteinExistence type="predicted"/>
<evidence type="ECO:0000313" key="3">
    <source>
        <dbReference type="Proteomes" id="UP000235728"/>
    </source>
</evidence>
<dbReference type="Proteomes" id="UP000235728">
    <property type="component" value="Unassembled WGS sequence"/>
</dbReference>
<feature type="region of interest" description="Disordered" evidence="1">
    <location>
        <begin position="1"/>
        <end position="30"/>
    </location>
</feature>
<gene>
    <name evidence="2" type="ORF">BM221_001952</name>
</gene>
<accession>A0A2N6NX57</accession>
<evidence type="ECO:0000256" key="1">
    <source>
        <dbReference type="SAM" id="MobiDB-lite"/>
    </source>
</evidence>
<protein>
    <submittedName>
        <fullName evidence="2">Uncharacterized protein</fullName>
    </submittedName>
</protein>
<sequence length="59" mass="6776">MDATTTDRSYTDEELDREWKPKSRRPLSPKPVSISEYLILHLSTTSPPIQSYCIPPPET</sequence>